<dbReference type="Proteomes" id="UP000199062">
    <property type="component" value="Unassembled WGS sequence"/>
</dbReference>
<protein>
    <submittedName>
        <fullName evidence="2">Uncharacterized protein</fullName>
    </submittedName>
</protein>
<dbReference type="RefSeq" id="WP_089818576.1">
    <property type="nucleotide sequence ID" value="NZ_FOZK01000004.1"/>
</dbReference>
<dbReference type="OrthoDB" id="240032at2157"/>
<evidence type="ECO:0000313" key="3">
    <source>
        <dbReference type="Proteomes" id="UP000199062"/>
    </source>
</evidence>
<evidence type="ECO:0000313" key="2">
    <source>
        <dbReference type="EMBL" id="SFS10602.1"/>
    </source>
</evidence>
<name>A0A1I6M4Y9_9EURY</name>
<feature type="region of interest" description="Disordered" evidence="1">
    <location>
        <begin position="1"/>
        <end position="21"/>
    </location>
</feature>
<dbReference type="STRING" id="767519.SAMN05216559_3767"/>
<keyword evidence="3" id="KW-1185">Reference proteome</keyword>
<gene>
    <name evidence="2" type="ORF">SAMN05216559_3767</name>
</gene>
<proteinExistence type="predicted"/>
<dbReference type="AlphaFoldDB" id="A0A1I6M4Y9"/>
<evidence type="ECO:0000256" key="1">
    <source>
        <dbReference type="SAM" id="MobiDB-lite"/>
    </source>
</evidence>
<dbReference type="Pfam" id="PF24033">
    <property type="entry name" value="DUF7342"/>
    <property type="match status" value="1"/>
</dbReference>
<dbReference type="SUPFAM" id="SSF46785">
    <property type="entry name" value="Winged helix' DNA-binding domain"/>
    <property type="match status" value="1"/>
</dbReference>
<sequence>MTDEPTSPPDSSLADELSAELASQPADERVYRVALQLHEPARAATVAEQVDCAVDTARRHLRKLADIGVLEQTGESPDAFARNESYFEWRKRDRLTQPSQANIRDRLHHLLDQDASFRQRFDAEDPSGVDALEHADHVDVEAVWRALDDWETVREQIERLEAVR</sequence>
<dbReference type="EMBL" id="FOZK01000004">
    <property type="protein sequence ID" value="SFS10602.1"/>
    <property type="molecule type" value="Genomic_DNA"/>
</dbReference>
<dbReference type="InterPro" id="IPR055766">
    <property type="entry name" value="DUF7342"/>
</dbReference>
<accession>A0A1I6M4Y9</accession>
<dbReference type="InterPro" id="IPR036390">
    <property type="entry name" value="WH_DNA-bd_sf"/>
</dbReference>
<organism evidence="2 3">
    <name type="scientific">Halomicrobium zhouii</name>
    <dbReference type="NCBI Taxonomy" id="767519"/>
    <lineage>
        <taxon>Archaea</taxon>
        <taxon>Methanobacteriati</taxon>
        <taxon>Methanobacteriota</taxon>
        <taxon>Stenosarchaea group</taxon>
        <taxon>Halobacteria</taxon>
        <taxon>Halobacteriales</taxon>
        <taxon>Haloarculaceae</taxon>
        <taxon>Halomicrobium</taxon>
    </lineage>
</organism>
<reference evidence="2 3" key="1">
    <citation type="submission" date="2016-10" db="EMBL/GenBank/DDBJ databases">
        <authorList>
            <person name="de Groot N.N."/>
        </authorList>
    </citation>
    <scope>NUCLEOTIDE SEQUENCE [LARGE SCALE GENOMIC DNA]</scope>
    <source>
        <strain evidence="2 3">CGMCC 1.10457</strain>
    </source>
</reference>